<reference evidence="8 9" key="1">
    <citation type="submission" date="2021-03" db="EMBL/GenBank/DDBJ databases">
        <title>Genomic Encyclopedia of Type Strains, Phase IV (KMG-IV): sequencing the most valuable type-strain genomes for metagenomic binning, comparative biology and taxonomic classification.</title>
        <authorList>
            <person name="Goeker M."/>
        </authorList>
    </citation>
    <scope>NUCLEOTIDE SEQUENCE [LARGE SCALE GENOMIC DNA]</scope>
    <source>
        <strain evidence="8 9">DSM 28650</strain>
    </source>
</reference>
<dbReference type="InterPro" id="IPR015867">
    <property type="entry name" value="N-reg_PII/ATP_PRibTrfase_C"/>
</dbReference>
<evidence type="ECO:0000256" key="5">
    <source>
        <dbReference type="ARBA" id="ARBA00023136"/>
    </source>
</evidence>
<dbReference type="PANTHER" id="PTHR33545:SF5">
    <property type="entry name" value="UPF0750 MEMBRANE PROTEIN YITT"/>
    <property type="match status" value="1"/>
</dbReference>
<feature type="transmembrane region" description="Helical" evidence="6">
    <location>
        <begin position="83"/>
        <end position="104"/>
    </location>
</feature>
<feature type="transmembrane region" description="Helical" evidence="6">
    <location>
        <begin position="110"/>
        <end position="128"/>
    </location>
</feature>
<keyword evidence="4 6" id="KW-1133">Transmembrane helix</keyword>
<proteinExistence type="predicted"/>
<keyword evidence="2" id="KW-1003">Cell membrane</keyword>
<evidence type="ECO:0000256" key="3">
    <source>
        <dbReference type="ARBA" id="ARBA00022692"/>
    </source>
</evidence>
<comment type="subcellular location">
    <subcellularLocation>
        <location evidence="1">Cell membrane</location>
        <topology evidence="1">Multi-pass membrane protein</topology>
    </subcellularLocation>
</comment>
<keyword evidence="5 6" id="KW-0472">Membrane</keyword>
<evidence type="ECO:0000256" key="6">
    <source>
        <dbReference type="SAM" id="Phobius"/>
    </source>
</evidence>
<dbReference type="PANTHER" id="PTHR33545">
    <property type="entry name" value="UPF0750 MEMBRANE PROTEIN YITT-RELATED"/>
    <property type="match status" value="1"/>
</dbReference>
<dbReference type="InterPro" id="IPR051461">
    <property type="entry name" value="UPF0750_membrane"/>
</dbReference>
<sequence>MKSLEVKNKAFDFIFVTIGCILVAFSITSILKPNELVAGGITGISIITEQITKISYEYIYYFLSLLVLIAAYFTLGKREAVKIVTLSVTFPMVLIIFERMNFAFIENDRILASIYFGIICGVGTALILKRGFSQGGSDTIAKILHNKLFPFISLSEILLCIDGVIIISSAIIYDKEIALYAIISQLIFMKVVDTVLYGFSSKRVKVEIISENHEVISNYILTDMKRGISTYEIKGGYMNMVRLKIVTICSPRESMLIKMFISNQDPNAFVNVLPVTSVWGKGLGFESL</sequence>
<evidence type="ECO:0000259" key="7">
    <source>
        <dbReference type="Pfam" id="PF10035"/>
    </source>
</evidence>
<dbReference type="CDD" id="cd16380">
    <property type="entry name" value="YitT_C"/>
    <property type="match status" value="1"/>
</dbReference>
<dbReference type="EMBL" id="JAGGLL010000037">
    <property type="protein sequence ID" value="MBP2023772.1"/>
    <property type="molecule type" value="Genomic_DNA"/>
</dbReference>
<dbReference type="Pfam" id="PF02588">
    <property type="entry name" value="YitT_membrane"/>
    <property type="match status" value="1"/>
</dbReference>
<organism evidence="8 9">
    <name type="scientific">Clostridium punense</name>
    <dbReference type="NCBI Taxonomy" id="1054297"/>
    <lineage>
        <taxon>Bacteria</taxon>
        <taxon>Bacillati</taxon>
        <taxon>Bacillota</taxon>
        <taxon>Clostridia</taxon>
        <taxon>Eubacteriales</taxon>
        <taxon>Clostridiaceae</taxon>
        <taxon>Clostridium</taxon>
    </lineage>
</organism>
<feature type="transmembrane region" description="Helical" evidence="6">
    <location>
        <begin position="12"/>
        <end position="31"/>
    </location>
</feature>
<evidence type="ECO:0000313" key="8">
    <source>
        <dbReference type="EMBL" id="MBP2023772.1"/>
    </source>
</evidence>
<evidence type="ECO:0000256" key="1">
    <source>
        <dbReference type="ARBA" id="ARBA00004651"/>
    </source>
</evidence>
<accession>A0ABS4K7J8</accession>
<feature type="domain" description="DUF2179" evidence="7">
    <location>
        <begin position="226"/>
        <end position="280"/>
    </location>
</feature>
<dbReference type="Proteomes" id="UP001519308">
    <property type="component" value="Unassembled WGS sequence"/>
</dbReference>
<dbReference type="Pfam" id="PF10035">
    <property type="entry name" value="DUF2179"/>
    <property type="match status" value="1"/>
</dbReference>
<feature type="transmembrane region" description="Helical" evidence="6">
    <location>
        <begin position="148"/>
        <end position="171"/>
    </location>
</feature>
<feature type="transmembrane region" description="Helical" evidence="6">
    <location>
        <begin position="58"/>
        <end position="76"/>
    </location>
</feature>
<evidence type="ECO:0000313" key="9">
    <source>
        <dbReference type="Proteomes" id="UP001519308"/>
    </source>
</evidence>
<dbReference type="Gene3D" id="3.30.70.120">
    <property type="match status" value="1"/>
</dbReference>
<keyword evidence="3 6" id="KW-0812">Transmembrane</keyword>
<gene>
    <name evidence="8" type="ORF">J2Z44_003614</name>
</gene>
<evidence type="ECO:0000256" key="2">
    <source>
        <dbReference type="ARBA" id="ARBA00022475"/>
    </source>
</evidence>
<comment type="caution">
    <text evidence="8">The sequence shown here is derived from an EMBL/GenBank/DDBJ whole genome shotgun (WGS) entry which is preliminary data.</text>
</comment>
<name>A0ABS4K7J8_9CLOT</name>
<dbReference type="RefSeq" id="WP_021282990.1">
    <property type="nucleotide sequence ID" value="NZ_JAGGLL010000037.1"/>
</dbReference>
<protein>
    <submittedName>
        <fullName evidence="8">Uncharacterized membrane-anchored protein YitT (DUF2179 family)</fullName>
    </submittedName>
</protein>
<dbReference type="PIRSF" id="PIRSF006483">
    <property type="entry name" value="Membrane_protein_YitT"/>
    <property type="match status" value="1"/>
</dbReference>
<feature type="transmembrane region" description="Helical" evidence="6">
    <location>
        <begin position="177"/>
        <end position="199"/>
    </location>
</feature>
<dbReference type="InterPro" id="IPR019264">
    <property type="entry name" value="DUF2179"/>
</dbReference>
<dbReference type="InterPro" id="IPR003740">
    <property type="entry name" value="YitT"/>
</dbReference>
<evidence type="ECO:0000256" key="4">
    <source>
        <dbReference type="ARBA" id="ARBA00022989"/>
    </source>
</evidence>
<keyword evidence="9" id="KW-1185">Reference proteome</keyword>